<comment type="caution">
    <text evidence="1">The sequence shown here is derived from an EMBL/GenBank/DDBJ whole genome shotgun (WGS) entry which is preliminary data.</text>
</comment>
<proteinExistence type="predicted"/>
<dbReference type="InterPro" id="IPR011256">
    <property type="entry name" value="Reg_factor_effector_dom_sf"/>
</dbReference>
<name>A0ABR8NTX8_9GAMM</name>
<dbReference type="EMBL" id="JACYFC010000001">
    <property type="protein sequence ID" value="MBD5769500.1"/>
    <property type="molecule type" value="Genomic_DNA"/>
</dbReference>
<dbReference type="Proteomes" id="UP000604161">
    <property type="component" value="Unassembled WGS sequence"/>
</dbReference>
<protein>
    <submittedName>
        <fullName evidence="1">AraC family transcriptional regulator</fullName>
    </submittedName>
</protein>
<organism evidence="1 2">
    <name type="scientific">Marinomonas colpomeniae</name>
    <dbReference type="NCBI Taxonomy" id="2774408"/>
    <lineage>
        <taxon>Bacteria</taxon>
        <taxon>Pseudomonadati</taxon>
        <taxon>Pseudomonadota</taxon>
        <taxon>Gammaproteobacteria</taxon>
        <taxon>Oceanospirillales</taxon>
        <taxon>Oceanospirillaceae</taxon>
        <taxon>Marinomonas</taxon>
    </lineage>
</organism>
<dbReference type="RefSeq" id="WP_191592902.1">
    <property type="nucleotide sequence ID" value="NZ_JACYFC010000001.1"/>
</dbReference>
<dbReference type="Gene3D" id="3.20.80.10">
    <property type="entry name" value="Regulatory factor, effector binding domain"/>
    <property type="match status" value="1"/>
</dbReference>
<accession>A0ABR8NTX8</accession>
<evidence type="ECO:0000313" key="1">
    <source>
        <dbReference type="EMBL" id="MBD5769500.1"/>
    </source>
</evidence>
<evidence type="ECO:0000313" key="2">
    <source>
        <dbReference type="Proteomes" id="UP000604161"/>
    </source>
</evidence>
<reference evidence="1 2" key="1">
    <citation type="submission" date="2020-09" db="EMBL/GenBank/DDBJ databases">
        <title>Marinomonas sp. nov., isolated from the cysticercosis algae of Qingdao, China.</title>
        <authorList>
            <person name="Sun X."/>
        </authorList>
    </citation>
    <scope>NUCLEOTIDE SEQUENCE [LARGE SCALE GENOMIC DNA]</scope>
    <source>
        <strain evidence="1 2">SM2066</strain>
    </source>
</reference>
<dbReference type="SUPFAM" id="SSF55136">
    <property type="entry name" value="Probable bacterial effector-binding domain"/>
    <property type="match status" value="1"/>
</dbReference>
<sequence>MVVILLLITVSIASLLYLILFKDRFFCRYNSTIDVPIELLSKDLSNLTHWQNWLPWLIFDNDADITYEYLNTGSTSDLPSRLIWQSPLIKTGHITLEPANSSERYFHTLLNAPAFYPNDLHFNIGLAKQKKQTLITIQLTGKLPFLKRWRRDDYAMRANKDIELALLKLLAYLAKYNQNSDCEYHKPVFEWLPQTRLDNVDAVTRPFSVRNQPMSQKMDQGFHNLITQLGPENPPSGPSFALYNKVDLANHDFSGRLGIPIQNLAPCELCPERIVLRGYYLQLRYYGPYQNLSLAWHIIYSFMRLHNLKLNRRRYGVEVFEVGPAQVECSKKYITLVCLPIK</sequence>
<keyword evidence="2" id="KW-1185">Reference proteome</keyword>
<gene>
    <name evidence="1" type="ORF">IF202_00410</name>
</gene>